<evidence type="ECO:0000313" key="1">
    <source>
        <dbReference type="EMBL" id="VTR45190.1"/>
    </source>
</evidence>
<organism evidence="1">
    <name type="scientific">Serratia fonticola</name>
    <dbReference type="NCBI Taxonomy" id="47917"/>
    <lineage>
        <taxon>Bacteria</taxon>
        <taxon>Pseudomonadati</taxon>
        <taxon>Pseudomonadota</taxon>
        <taxon>Gammaproteobacteria</taxon>
        <taxon>Enterobacterales</taxon>
        <taxon>Yersiniaceae</taxon>
        <taxon>Serratia</taxon>
    </lineage>
</organism>
<accession>A0A4U9VE73</accession>
<dbReference type="EMBL" id="CABEEZ010000113">
    <property type="protein sequence ID" value="VTR45190.1"/>
    <property type="molecule type" value="Genomic_DNA"/>
</dbReference>
<proteinExistence type="predicted"/>
<gene>
    <name evidence="1" type="ORF">NCTC12965_05205</name>
</gene>
<dbReference type="AlphaFoldDB" id="A0A4U9VE73"/>
<name>A0A4U9VE73_SERFO</name>
<reference evidence="1" key="1">
    <citation type="submission" date="2019-05" db="EMBL/GenBank/DDBJ databases">
        <authorList>
            <consortium name="Pathogen Informatics"/>
        </authorList>
    </citation>
    <scope>NUCLEOTIDE SEQUENCE [LARGE SCALE GENOMIC DNA]</scope>
    <source>
        <strain evidence="1">NCTC12965</strain>
    </source>
</reference>
<protein>
    <submittedName>
        <fullName evidence="1">Uncharacterized protein</fullName>
    </submittedName>
</protein>
<sequence length="95" mass="11350">MLKHEALTVSTSTEYKHYRHAILLCLCFHRRKYALLSLSCDYHPWLMFHDNIIHPTNELQFAEYDMRRPFHEVPDTQVVILVILSHQPICTDMLI</sequence>